<proteinExistence type="predicted"/>
<keyword evidence="1" id="KW-0472">Membrane</keyword>
<dbReference type="AlphaFoldDB" id="A0AAW7YVN4"/>
<keyword evidence="1" id="KW-1133">Transmembrane helix</keyword>
<evidence type="ECO:0000256" key="1">
    <source>
        <dbReference type="SAM" id="Phobius"/>
    </source>
</evidence>
<dbReference type="EMBL" id="JAUOQO010000811">
    <property type="protein sequence ID" value="MDO6575525.1"/>
    <property type="molecule type" value="Genomic_DNA"/>
</dbReference>
<protein>
    <submittedName>
        <fullName evidence="2">Tripartite tricarboxylate transporter permease</fullName>
    </submittedName>
</protein>
<comment type="caution">
    <text evidence="2">The sequence shown here is derived from an EMBL/GenBank/DDBJ whole genome shotgun (WGS) entry which is preliminary data.</text>
</comment>
<name>A0AAW7YVN4_9STAP</name>
<keyword evidence="3" id="KW-1185">Reference proteome</keyword>
<feature type="non-terminal residue" evidence="2">
    <location>
        <position position="1"/>
    </location>
</feature>
<accession>A0AAW7YVN4</accession>
<gene>
    <name evidence="2" type="ORF">Q4528_15540</name>
</gene>
<evidence type="ECO:0000313" key="2">
    <source>
        <dbReference type="EMBL" id="MDO6575525.1"/>
    </source>
</evidence>
<sequence length="64" mass="7054">AFIIAFVLAPGAEQAFRQSIILSNDGWMIFFQRPVAVAFFLIAAIAVLAGAFKQLRARRSNQLT</sequence>
<keyword evidence="1" id="KW-0812">Transmembrane</keyword>
<organism evidence="2 3">
    <name type="scientific">Staphylococcus pasteuri_A</name>
    <dbReference type="NCBI Taxonomy" id="3062664"/>
    <lineage>
        <taxon>Bacteria</taxon>
        <taxon>Bacillati</taxon>
        <taxon>Bacillota</taxon>
        <taxon>Bacilli</taxon>
        <taxon>Bacillales</taxon>
        <taxon>Staphylococcaceae</taxon>
        <taxon>Staphylococcus</taxon>
    </lineage>
</organism>
<reference evidence="2" key="1">
    <citation type="submission" date="2023-07" db="EMBL/GenBank/DDBJ databases">
        <title>Genome content predicts the carbon catabolic preferences of heterotrophic bacteria.</title>
        <authorList>
            <person name="Gralka M."/>
        </authorList>
    </citation>
    <scope>NUCLEOTIDE SEQUENCE</scope>
    <source>
        <strain evidence="2">E2R20</strain>
    </source>
</reference>
<dbReference type="Proteomes" id="UP001170310">
    <property type="component" value="Unassembled WGS sequence"/>
</dbReference>
<evidence type="ECO:0000313" key="3">
    <source>
        <dbReference type="Proteomes" id="UP001170310"/>
    </source>
</evidence>
<feature type="transmembrane region" description="Helical" evidence="1">
    <location>
        <begin position="27"/>
        <end position="52"/>
    </location>
</feature>